<gene>
    <name evidence="2" type="ORF">NCTC11820_01356</name>
    <name evidence="3" type="ORF">NCTC11820_02103</name>
    <name evidence="4" type="ORF">NCTC11820_02107</name>
</gene>
<sequence>MTAAIGLGNASDLGMVAFILMLFIAFPLVTIALAAWDAVTEGFTVLWIVMPIVFFVVPTVIFFNESALIYGAIYSVLAIVANGVGSLFRPKSHSTNSPRES</sequence>
<keyword evidence="1" id="KW-0812">Transmembrane</keyword>
<dbReference type="GeneID" id="55565359"/>
<dbReference type="EMBL" id="UASJ01000011">
    <property type="protein sequence ID" value="SQC02014.1"/>
    <property type="molecule type" value="Genomic_DNA"/>
</dbReference>
<accession>A0A2X3DRA8</accession>
<dbReference type="Proteomes" id="UP000250245">
    <property type="component" value="Unassembled WGS sequence"/>
</dbReference>
<dbReference type="EMBL" id="UASJ01000001">
    <property type="protein sequence ID" value="SQB65140.1"/>
    <property type="molecule type" value="Genomic_DNA"/>
</dbReference>
<evidence type="ECO:0000313" key="3">
    <source>
        <dbReference type="EMBL" id="SQC02009.1"/>
    </source>
</evidence>
<feature type="transmembrane region" description="Helical" evidence="1">
    <location>
        <begin position="69"/>
        <end position="88"/>
    </location>
</feature>
<evidence type="ECO:0000256" key="1">
    <source>
        <dbReference type="SAM" id="Phobius"/>
    </source>
</evidence>
<organism evidence="3 5">
    <name type="scientific">Mobiluncus curtisii</name>
    <dbReference type="NCBI Taxonomy" id="2051"/>
    <lineage>
        <taxon>Bacteria</taxon>
        <taxon>Bacillati</taxon>
        <taxon>Actinomycetota</taxon>
        <taxon>Actinomycetes</taxon>
        <taxon>Actinomycetales</taxon>
        <taxon>Actinomycetaceae</taxon>
        <taxon>Mobiluncus</taxon>
    </lineage>
</organism>
<feature type="transmembrane region" description="Helical" evidence="1">
    <location>
        <begin position="15"/>
        <end position="36"/>
    </location>
</feature>
<reference evidence="3 5" key="1">
    <citation type="submission" date="2018-06" db="EMBL/GenBank/DDBJ databases">
        <authorList>
            <consortium name="Pathogen Informatics"/>
            <person name="Doyle S."/>
        </authorList>
    </citation>
    <scope>NUCLEOTIDE SEQUENCE [LARGE SCALE GENOMIC DNA]</scope>
    <source>
        <strain evidence="3 5">NCTC11820</strain>
    </source>
</reference>
<keyword evidence="1" id="KW-1133">Transmembrane helix</keyword>
<proteinExistence type="predicted"/>
<evidence type="ECO:0000313" key="4">
    <source>
        <dbReference type="EMBL" id="SQC02014.1"/>
    </source>
</evidence>
<dbReference type="EMBL" id="UASJ01000011">
    <property type="protein sequence ID" value="SQC02009.1"/>
    <property type="molecule type" value="Genomic_DNA"/>
</dbReference>
<feature type="transmembrane region" description="Helical" evidence="1">
    <location>
        <begin position="43"/>
        <end position="63"/>
    </location>
</feature>
<keyword evidence="1" id="KW-0472">Membrane</keyword>
<dbReference type="AlphaFoldDB" id="A0A2X3DRA8"/>
<evidence type="ECO:0000313" key="2">
    <source>
        <dbReference type="EMBL" id="SQB65140.1"/>
    </source>
</evidence>
<evidence type="ECO:0000313" key="5">
    <source>
        <dbReference type="Proteomes" id="UP000250245"/>
    </source>
</evidence>
<name>A0A2X3DRA8_9ACTO</name>
<dbReference type="RefSeq" id="WP_013189237.1">
    <property type="nucleotide sequence ID" value="NZ_UASJ01000001.1"/>
</dbReference>
<protein>
    <submittedName>
        <fullName evidence="3">Uncharacterized protein</fullName>
    </submittedName>
</protein>